<dbReference type="InterPro" id="IPR037401">
    <property type="entry name" value="SnoaL-like"/>
</dbReference>
<dbReference type="Gene3D" id="3.10.450.50">
    <property type="match status" value="1"/>
</dbReference>
<proteinExistence type="predicted"/>
<name>A0A3C1KNP4_9GAMM</name>
<dbReference type="SUPFAM" id="SSF54427">
    <property type="entry name" value="NTF2-like"/>
    <property type="match status" value="1"/>
</dbReference>
<dbReference type="InterPro" id="IPR032710">
    <property type="entry name" value="NTF2-like_dom_sf"/>
</dbReference>
<feature type="domain" description="SnoaL-like" evidence="1">
    <location>
        <begin position="17"/>
        <end position="141"/>
    </location>
</feature>
<evidence type="ECO:0000313" key="2">
    <source>
        <dbReference type="EMBL" id="HAN27856.1"/>
    </source>
</evidence>
<comment type="caution">
    <text evidence="2">The sequence shown here is derived from an EMBL/GenBank/DDBJ whole genome shotgun (WGS) entry which is preliminary data.</text>
</comment>
<gene>
    <name evidence="2" type="ORF">DCP75_09085</name>
</gene>
<accession>A0A3C1KNP4</accession>
<organism evidence="2 3">
    <name type="scientific">Haliea salexigens</name>
    <dbReference type="NCBI Taxonomy" id="287487"/>
    <lineage>
        <taxon>Bacteria</taxon>
        <taxon>Pseudomonadati</taxon>
        <taxon>Pseudomonadota</taxon>
        <taxon>Gammaproteobacteria</taxon>
        <taxon>Cellvibrionales</taxon>
        <taxon>Halieaceae</taxon>
        <taxon>Haliea</taxon>
    </lineage>
</organism>
<dbReference type="EMBL" id="DMND01000128">
    <property type="protein sequence ID" value="HAN27856.1"/>
    <property type="molecule type" value="Genomic_DNA"/>
</dbReference>
<dbReference type="Proteomes" id="UP000259273">
    <property type="component" value="Unassembled WGS sequence"/>
</dbReference>
<evidence type="ECO:0000313" key="3">
    <source>
        <dbReference type="Proteomes" id="UP000259273"/>
    </source>
</evidence>
<protein>
    <submittedName>
        <fullName evidence="2">Nuclear transport factor 2 family protein</fullName>
    </submittedName>
</protein>
<sequence>MDENRDTLAALAARVDELESRQHIVDLTSEYCHGFDKRDFDRFLAIWSEDCVWNIGPPFGTFRGHTGIHEAVQDVLWPAWQESHHLSTNHIVRFQDADNATCVCDVDCIGTLTGDTDCQMVGATYSDTLQRRAGRWLIIQRDVQIHYFNPIPGAPLVPPQG</sequence>
<dbReference type="AlphaFoldDB" id="A0A3C1KNP4"/>
<dbReference type="Pfam" id="PF13577">
    <property type="entry name" value="SnoaL_4"/>
    <property type="match status" value="1"/>
</dbReference>
<reference evidence="2 3" key="1">
    <citation type="journal article" date="2018" name="Nat. Biotechnol.">
        <title>A standardized bacterial taxonomy based on genome phylogeny substantially revises the tree of life.</title>
        <authorList>
            <person name="Parks D.H."/>
            <person name="Chuvochina M."/>
            <person name="Waite D.W."/>
            <person name="Rinke C."/>
            <person name="Skarshewski A."/>
            <person name="Chaumeil P.A."/>
            <person name="Hugenholtz P."/>
        </authorList>
    </citation>
    <scope>NUCLEOTIDE SEQUENCE [LARGE SCALE GENOMIC DNA]</scope>
    <source>
        <strain evidence="2">UBA9158</strain>
    </source>
</reference>
<dbReference type="CDD" id="cd00531">
    <property type="entry name" value="NTF2_like"/>
    <property type="match status" value="1"/>
</dbReference>
<evidence type="ECO:0000259" key="1">
    <source>
        <dbReference type="Pfam" id="PF13577"/>
    </source>
</evidence>